<dbReference type="Proteomes" id="UP001212997">
    <property type="component" value="Unassembled WGS sequence"/>
</dbReference>
<dbReference type="Pfam" id="PF20153">
    <property type="entry name" value="DUF6535"/>
    <property type="match status" value="1"/>
</dbReference>
<proteinExistence type="predicted"/>
<feature type="transmembrane region" description="Helical" evidence="1">
    <location>
        <begin position="216"/>
        <end position="241"/>
    </location>
</feature>
<reference evidence="3" key="1">
    <citation type="submission" date="2022-07" db="EMBL/GenBank/DDBJ databases">
        <title>Genome Sequence of Physisporinus lineatus.</title>
        <authorList>
            <person name="Buettner E."/>
        </authorList>
    </citation>
    <scope>NUCLEOTIDE SEQUENCE</scope>
    <source>
        <strain evidence="3">VT162</strain>
    </source>
</reference>
<feature type="transmembrane region" description="Helical" evidence="1">
    <location>
        <begin position="127"/>
        <end position="150"/>
    </location>
</feature>
<keyword evidence="1" id="KW-1133">Transmembrane helix</keyword>
<dbReference type="AlphaFoldDB" id="A0AAD5YIS8"/>
<feature type="transmembrane region" description="Helical" evidence="1">
    <location>
        <begin position="190"/>
        <end position="210"/>
    </location>
</feature>
<protein>
    <recommendedName>
        <fullName evidence="2">DUF6535 domain-containing protein</fullName>
    </recommendedName>
</protein>
<sequence length="693" mass="78777">MDVHEKSKSAEQRCEDIEKKHPEIVVDNNDGWPQLSTTLRAYDHRKVKGNYENIDTLLVFAGLFSAILAAFLVESYKLLQQDATELSVEILIRISQQLNSFNINPTFANSIHVHVEPPKFTPTRSSVWINALWFAALGLSLVAASLGMLVKQWLREYLANAYVSPRECCRVRLFRLKGLRSYKVQEIADVLPLLLQIALILFFVGLVIFVRSVHQTIGSIVIVIVGTWLVFLLVTTILPAFSASCPYKTPFLKTTVGYLLPFIKSVFFVGVFTLLLMPILLFGKHLTPQQLFAEISDFVKPREDWHLESSVASDDQNDDKILLDAEDTFKDSNILEIITHCLDWDKPQVSISTLSALIEQRSGPQINHKLDCYGPAEERILLKAITTGLRKALMLYRSTEADNLNSQTADIQGDPLTMMARLGNSLQGRSPNESDLALARMARILSSEMFSVPHFSFADHLLYLLRQSDWEHKLPETISEHALLNVIVGATKLIDTLHRPKRPGEWGSFNANRLCRLVLLSAGRAIRHGPIPISIASQFRDLTASLSRSMSLPSVLPDSPEFGGQLFQCHSVLDMAMRLHTLSPGIIDRSLFEVLQIRSVFMFDIFVKNSRGNLTTHIEEGPELTARTDWEGVINDGEYVEVDISRNTWDTCDVWRSGRLRLDCQYRMMFIMRFTLDFWQRSWNQDHWSQARF</sequence>
<evidence type="ECO:0000259" key="2">
    <source>
        <dbReference type="Pfam" id="PF20153"/>
    </source>
</evidence>
<keyword evidence="1" id="KW-0472">Membrane</keyword>
<evidence type="ECO:0000256" key="1">
    <source>
        <dbReference type="SAM" id="Phobius"/>
    </source>
</evidence>
<feature type="transmembrane region" description="Helical" evidence="1">
    <location>
        <begin position="262"/>
        <end position="282"/>
    </location>
</feature>
<accession>A0AAD5YIS8</accession>
<dbReference type="EMBL" id="JANAWD010000194">
    <property type="protein sequence ID" value="KAJ3484308.1"/>
    <property type="molecule type" value="Genomic_DNA"/>
</dbReference>
<comment type="caution">
    <text evidence="3">The sequence shown here is derived from an EMBL/GenBank/DDBJ whole genome shotgun (WGS) entry which is preliminary data.</text>
</comment>
<keyword evidence="1" id="KW-0812">Transmembrane</keyword>
<dbReference type="InterPro" id="IPR045338">
    <property type="entry name" value="DUF6535"/>
</dbReference>
<name>A0AAD5YIS8_9APHY</name>
<feature type="domain" description="DUF6535" evidence="2">
    <location>
        <begin position="32"/>
        <end position="210"/>
    </location>
</feature>
<keyword evidence="4" id="KW-1185">Reference proteome</keyword>
<feature type="transmembrane region" description="Helical" evidence="1">
    <location>
        <begin position="54"/>
        <end position="73"/>
    </location>
</feature>
<evidence type="ECO:0000313" key="4">
    <source>
        <dbReference type="Proteomes" id="UP001212997"/>
    </source>
</evidence>
<evidence type="ECO:0000313" key="3">
    <source>
        <dbReference type="EMBL" id="KAJ3484308.1"/>
    </source>
</evidence>
<gene>
    <name evidence="3" type="ORF">NLI96_g5718</name>
</gene>
<organism evidence="3 4">
    <name type="scientific">Meripilus lineatus</name>
    <dbReference type="NCBI Taxonomy" id="2056292"/>
    <lineage>
        <taxon>Eukaryota</taxon>
        <taxon>Fungi</taxon>
        <taxon>Dikarya</taxon>
        <taxon>Basidiomycota</taxon>
        <taxon>Agaricomycotina</taxon>
        <taxon>Agaricomycetes</taxon>
        <taxon>Polyporales</taxon>
        <taxon>Meripilaceae</taxon>
        <taxon>Meripilus</taxon>
    </lineage>
</organism>